<dbReference type="AlphaFoldDB" id="A0A166CVZ1"/>
<reference evidence="16 17" key="1">
    <citation type="journal article" date="2016" name="Mol. Biol. Evol.">
        <title>Comparative Genomics of Early-Diverging Mushroom-Forming Fungi Provides Insights into the Origins of Lignocellulose Decay Capabilities.</title>
        <authorList>
            <person name="Nagy L.G."/>
            <person name="Riley R."/>
            <person name="Tritt A."/>
            <person name="Adam C."/>
            <person name="Daum C."/>
            <person name="Floudas D."/>
            <person name="Sun H."/>
            <person name="Yadav J.S."/>
            <person name="Pangilinan J."/>
            <person name="Larsson K.H."/>
            <person name="Matsuura K."/>
            <person name="Barry K."/>
            <person name="Labutti K."/>
            <person name="Kuo R."/>
            <person name="Ohm R.A."/>
            <person name="Bhattacharya S.S."/>
            <person name="Shirouzu T."/>
            <person name="Yoshinaga Y."/>
            <person name="Martin F.M."/>
            <person name="Grigoriev I.V."/>
            <person name="Hibbett D.S."/>
        </authorList>
    </citation>
    <scope>NUCLEOTIDE SEQUENCE [LARGE SCALE GENOMIC DNA]</scope>
    <source>
        <strain evidence="16 17">HHB10207 ss-3</strain>
    </source>
</reference>
<dbReference type="GO" id="GO:0031047">
    <property type="term" value="P:regulatory ncRNA-mediated gene silencing"/>
    <property type="evidence" value="ECO:0007669"/>
    <property type="project" value="UniProtKB-KW"/>
</dbReference>
<comment type="similarity">
    <text evidence="2">Belongs to the DNA2/NAM7 helicase family. SDE3 subfamily.</text>
</comment>
<name>A0A166CVZ1_9AGAM</name>
<evidence type="ECO:0000256" key="8">
    <source>
        <dbReference type="ARBA" id="ARBA00022840"/>
    </source>
</evidence>
<dbReference type="CDD" id="cd18038">
    <property type="entry name" value="DEXXQc_Helz-like"/>
    <property type="match status" value="1"/>
</dbReference>
<dbReference type="InterPro" id="IPR026122">
    <property type="entry name" value="MOV-10/SDE3_DEXXQ/H-box"/>
</dbReference>
<evidence type="ECO:0000256" key="5">
    <source>
        <dbReference type="ARBA" id="ARBA00022741"/>
    </source>
</evidence>
<keyword evidence="4" id="KW-0963">Cytoplasm</keyword>
<dbReference type="Pfam" id="PF21634">
    <property type="entry name" value="MOV-10_beta-barrel"/>
    <property type="match status" value="1"/>
</dbReference>
<dbReference type="Pfam" id="PF13087">
    <property type="entry name" value="AAA_12"/>
    <property type="match status" value="1"/>
</dbReference>
<dbReference type="InterPro" id="IPR047187">
    <property type="entry name" value="SF1_C_Upf1"/>
</dbReference>
<evidence type="ECO:0000256" key="3">
    <source>
        <dbReference type="ARBA" id="ARBA00012552"/>
    </source>
</evidence>
<dbReference type="InterPro" id="IPR041677">
    <property type="entry name" value="DNA2/NAM7_AAA_11"/>
</dbReference>
<gene>
    <name evidence="16" type="ORF">SISSUDRAFT_1005526</name>
</gene>
<protein>
    <recommendedName>
        <fullName evidence="3">RNA helicase</fullName>
        <ecNumber evidence="3">3.6.4.13</ecNumber>
    </recommendedName>
</protein>
<keyword evidence="7" id="KW-0347">Helicase</keyword>
<dbReference type="FunFam" id="3.40.50.300:FF:000608">
    <property type="entry name" value="Mov10 RISC complex RNA helicase"/>
    <property type="match status" value="1"/>
</dbReference>
<dbReference type="GO" id="GO:0036464">
    <property type="term" value="C:cytoplasmic ribonucleoprotein granule"/>
    <property type="evidence" value="ECO:0007669"/>
    <property type="project" value="UniProtKB-SubCell"/>
</dbReference>
<evidence type="ECO:0000256" key="7">
    <source>
        <dbReference type="ARBA" id="ARBA00022806"/>
    </source>
</evidence>
<dbReference type="GO" id="GO:0016787">
    <property type="term" value="F:hydrolase activity"/>
    <property type="evidence" value="ECO:0007669"/>
    <property type="project" value="UniProtKB-KW"/>
</dbReference>
<proteinExistence type="inferred from homology"/>
<sequence length="1018" mass="114204">MDKIPVCRRLFEAGSCTIPFCRFNHNVRLCTVCGSICKSDRTWQLHLAGFKHLNAQRARERARREPQNPSEPRPETTSCKLCGCLLYGPMVVSSHLRGRRHIENALAAGKSPSSRDDLHTVEMKWCDTCERDVPLNDFTFHCQGVQHRRMEGSKSLAAALREAEEDKNGITVAEGDVDFGIVPWDSHFAEDEPTRTVASREIFVRNTVPNSDIVLLDVRLASFPLFSSPFKMRSQVTRPVALDNVIRAIAIEFYPQHLGSFEERVTLLFEDRRLSQRFVVMRTLKAIVGDAADYEELRPSAPYVRPKWQARNDVGEVIPGEAPPALSSVKWVVPLPLAKIPLNLASILCLGSDREVEDKLRSTVLPRSFNADTYGAHFRVLLHAEEKKMEDDLQVYDMQDTTLTKDYPFYSVQVPGLAEKRPSVIVGDSILVQASSSAGSGKWFEGRVHRIRQLAVEMKFDSSFFALSGEKFSVRFELSRHPLRRMHQALSSAFKQPRILFPLDEHLKTINAPKSFFQSELRIVNRNIASNEHQLLAVAAIVKQPPGSVPFIVFGPPGTGKTVTIIEAIRQVLNWDPEAKILACAPSNSAADLLAERLLDLGSTVLLRLNAPSRPLDLIPTALRKFSSVENGHFTIPDLTALKRFRVIVSTCISASLPFAVGVPRGHFSHIFVDEAGQALEPEIMIPIKTMADNDTNVVLSGDPKQLGPIVRSSVAIKFGLGQSYLARLMELPLYDEKDYRGVSIVKLLKNWRSHPAILRFPNERFYKGDLECHADPLVTHSLLRSHALVKPDFPVVFHAIAGKDAREAQSPSFFNIGEVSLVKRYVQDLLGDQRLRLDPEQIGVISPYNAQCRRIRLSLSKIVRADRIKIGSVEEFQGQERRVIIISAVRSSLDFIKFDLKHTLGFVANPRRFNVAITRAQALLIVIGDPKVLSLDPLWRSFMNYIHTEGGWTGPVPDWDTSEGVPESASYDKQRRAKAEQEMTELEDLLKSLVITTSEDRAGDAEAAVDQPWRPDE</sequence>
<dbReference type="GO" id="GO:0032574">
    <property type="term" value="F:5'-3' RNA helicase activity"/>
    <property type="evidence" value="ECO:0007669"/>
    <property type="project" value="InterPro"/>
</dbReference>
<dbReference type="Proteomes" id="UP000076798">
    <property type="component" value="Unassembled WGS sequence"/>
</dbReference>
<organism evidence="16 17">
    <name type="scientific">Sistotremastrum suecicum HHB10207 ss-3</name>
    <dbReference type="NCBI Taxonomy" id="1314776"/>
    <lineage>
        <taxon>Eukaryota</taxon>
        <taxon>Fungi</taxon>
        <taxon>Dikarya</taxon>
        <taxon>Basidiomycota</taxon>
        <taxon>Agaricomycotina</taxon>
        <taxon>Agaricomycetes</taxon>
        <taxon>Sistotremastrales</taxon>
        <taxon>Sistotremastraceae</taxon>
        <taxon>Sistotremastrum</taxon>
    </lineage>
</organism>
<comment type="subcellular location">
    <subcellularLocation>
        <location evidence="1">Cytoplasm</location>
        <location evidence="1">Cytoplasmic ribonucleoprotein granule</location>
    </subcellularLocation>
</comment>
<keyword evidence="10" id="KW-0943">RNA-mediated gene silencing</keyword>
<feature type="domain" description="DNA2/NAM7 helicase helicase" evidence="13">
    <location>
        <begin position="530"/>
        <end position="613"/>
    </location>
</feature>
<dbReference type="PANTHER" id="PTHR45418">
    <property type="entry name" value="CANCER/TESTIS ANTIGEN 55"/>
    <property type="match status" value="1"/>
</dbReference>
<evidence type="ECO:0000256" key="9">
    <source>
        <dbReference type="ARBA" id="ARBA00022884"/>
    </source>
</evidence>
<dbReference type="EMBL" id="KV428074">
    <property type="protein sequence ID" value="KZT37876.1"/>
    <property type="molecule type" value="Genomic_DNA"/>
</dbReference>
<comment type="catalytic activity">
    <reaction evidence="11">
        <text>ATP + H2O = ADP + phosphate + H(+)</text>
        <dbReference type="Rhea" id="RHEA:13065"/>
        <dbReference type="ChEBI" id="CHEBI:15377"/>
        <dbReference type="ChEBI" id="CHEBI:15378"/>
        <dbReference type="ChEBI" id="CHEBI:30616"/>
        <dbReference type="ChEBI" id="CHEBI:43474"/>
        <dbReference type="ChEBI" id="CHEBI:456216"/>
        <dbReference type="EC" id="3.6.4.13"/>
    </reaction>
</comment>
<keyword evidence="6 16" id="KW-0378">Hydrolase</keyword>
<evidence type="ECO:0000259" key="14">
    <source>
        <dbReference type="Pfam" id="PF13087"/>
    </source>
</evidence>
<dbReference type="InterPro" id="IPR027417">
    <property type="entry name" value="P-loop_NTPase"/>
</dbReference>
<evidence type="ECO:0000313" key="16">
    <source>
        <dbReference type="EMBL" id="KZT37876.1"/>
    </source>
</evidence>
<dbReference type="EC" id="3.6.4.13" evidence="3"/>
<evidence type="ECO:0000256" key="1">
    <source>
        <dbReference type="ARBA" id="ARBA00004331"/>
    </source>
</evidence>
<dbReference type="GO" id="GO:0003723">
    <property type="term" value="F:RNA binding"/>
    <property type="evidence" value="ECO:0007669"/>
    <property type="project" value="UniProtKB-KW"/>
</dbReference>
<dbReference type="InterPro" id="IPR041679">
    <property type="entry name" value="DNA2/NAM7-like_C"/>
</dbReference>
<dbReference type="Pfam" id="PF13086">
    <property type="entry name" value="AAA_11"/>
    <property type="match status" value="2"/>
</dbReference>
<feature type="compositionally biased region" description="Basic and acidic residues" evidence="12">
    <location>
        <begin position="57"/>
        <end position="66"/>
    </location>
</feature>
<feature type="domain" description="Helicase MOV-10-like beta-barrel" evidence="15">
    <location>
        <begin position="396"/>
        <end position="476"/>
    </location>
</feature>
<keyword evidence="8" id="KW-0067">ATP-binding</keyword>
<feature type="domain" description="DNA2/NAM7 helicase-like C-terminal" evidence="14">
    <location>
        <begin position="733"/>
        <end position="931"/>
    </location>
</feature>
<feature type="domain" description="DNA2/NAM7 helicase helicase" evidence="13">
    <location>
        <begin position="641"/>
        <end position="713"/>
    </location>
</feature>
<accession>A0A166CVZ1</accession>
<keyword evidence="17" id="KW-1185">Reference proteome</keyword>
<dbReference type="OrthoDB" id="6513042at2759"/>
<evidence type="ECO:0000259" key="13">
    <source>
        <dbReference type="Pfam" id="PF13086"/>
    </source>
</evidence>
<evidence type="ECO:0000256" key="6">
    <source>
        <dbReference type="ARBA" id="ARBA00022801"/>
    </source>
</evidence>
<dbReference type="SUPFAM" id="SSF52540">
    <property type="entry name" value="P-loop containing nucleoside triphosphate hydrolases"/>
    <property type="match status" value="1"/>
</dbReference>
<feature type="region of interest" description="Disordered" evidence="12">
    <location>
        <begin position="56"/>
        <end position="76"/>
    </location>
</feature>
<evidence type="ECO:0000256" key="11">
    <source>
        <dbReference type="ARBA" id="ARBA00047984"/>
    </source>
</evidence>
<dbReference type="STRING" id="1314776.A0A166CVZ1"/>
<keyword evidence="5" id="KW-0547">Nucleotide-binding</keyword>
<evidence type="ECO:0000256" key="12">
    <source>
        <dbReference type="SAM" id="MobiDB-lite"/>
    </source>
</evidence>
<dbReference type="GO" id="GO:0005524">
    <property type="term" value="F:ATP binding"/>
    <property type="evidence" value="ECO:0007669"/>
    <property type="project" value="UniProtKB-KW"/>
</dbReference>
<dbReference type="Gene3D" id="3.40.50.300">
    <property type="entry name" value="P-loop containing nucleotide triphosphate hydrolases"/>
    <property type="match status" value="2"/>
</dbReference>
<evidence type="ECO:0000259" key="15">
    <source>
        <dbReference type="Pfam" id="PF21634"/>
    </source>
</evidence>
<dbReference type="CDD" id="cd18808">
    <property type="entry name" value="SF1_C_Upf1"/>
    <property type="match status" value="1"/>
</dbReference>
<evidence type="ECO:0000256" key="2">
    <source>
        <dbReference type="ARBA" id="ARBA00005601"/>
    </source>
</evidence>
<evidence type="ECO:0000256" key="4">
    <source>
        <dbReference type="ARBA" id="ARBA00022490"/>
    </source>
</evidence>
<evidence type="ECO:0000313" key="17">
    <source>
        <dbReference type="Proteomes" id="UP000076798"/>
    </source>
</evidence>
<keyword evidence="9" id="KW-0694">RNA-binding</keyword>
<dbReference type="PANTHER" id="PTHR45418:SF1">
    <property type="entry name" value="CANCER_TESTIS ANTIGEN 55"/>
    <property type="match status" value="1"/>
</dbReference>
<dbReference type="InterPro" id="IPR049080">
    <property type="entry name" value="MOV-10-like_beta-barrel"/>
</dbReference>
<evidence type="ECO:0000256" key="10">
    <source>
        <dbReference type="ARBA" id="ARBA00023158"/>
    </source>
</evidence>